<sequence length="295" mass="30994">MKEALTAVAALGLLIPASAFSAEMDWSQVDSAIGKKAAVVGTVHKYGLPRSDLHVTLDGVVVKPGLALGGWIAFEPTGRTTMMMGDLVLTETEVTPVMRALLANDVKVTGVHNHLLRASPATYYMHIDANGDPAKLAGIVREALAATKTPFEPSASPAGEPPKLGFDTAQVDEALGAQGKNNSGIYQFSIPRADSIKAGGMAVAPAMGTAIAINFEPTGDGKAAISGDFVAEGREVEPLLKALQSNAIEVTALHNHMLDDEPRLFFVHFWANDDAVKLAHALRAGLDTMHVAPRS</sequence>
<evidence type="ECO:0000313" key="3">
    <source>
        <dbReference type="Proteomes" id="UP001317629"/>
    </source>
</evidence>
<feature type="chain" id="PRO_5047356020" description="DUF1259 domain-containing protein" evidence="1">
    <location>
        <begin position="22"/>
        <end position="295"/>
    </location>
</feature>
<keyword evidence="2" id="KW-0614">Plasmid</keyword>
<dbReference type="RefSeq" id="WP_281932442.1">
    <property type="nucleotide sequence ID" value="NZ_AP027143.1"/>
</dbReference>
<protein>
    <recommendedName>
        <fullName evidence="4">DUF1259 domain-containing protein</fullName>
    </recommendedName>
</protein>
<geneLocation type="plasmid" evidence="2 3">
    <name>pSS37A-Re-1</name>
</geneLocation>
<organism evidence="2 3">
    <name type="scientific">Methylocystis iwaonis</name>
    <dbReference type="NCBI Taxonomy" id="2885079"/>
    <lineage>
        <taxon>Bacteria</taxon>
        <taxon>Pseudomonadati</taxon>
        <taxon>Pseudomonadota</taxon>
        <taxon>Alphaproteobacteria</taxon>
        <taxon>Hyphomicrobiales</taxon>
        <taxon>Methylocystaceae</taxon>
        <taxon>Methylocystis</taxon>
    </lineage>
</organism>
<keyword evidence="3" id="KW-1185">Reference proteome</keyword>
<evidence type="ECO:0000313" key="2">
    <source>
        <dbReference type="EMBL" id="BDV36128.1"/>
    </source>
</evidence>
<proteinExistence type="predicted"/>
<accession>A0ABN6VK35</accession>
<dbReference type="Proteomes" id="UP001317629">
    <property type="component" value="Plasmid pSS37A-Re-1"/>
</dbReference>
<dbReference type="Pfam" id="PF07485">
    <property type="entry name" value="DUF1529"/>
    <property type="match status" value="2"/>
</dbReference>
<dbReference type="EMBL" id="AP027143">
    <property type="protein sequence ID" value="BDV36128.1"/>
    <property type="molecule type" value="Genomic_DNA"/>
</dbReference>
<reference evidence="2 3" key="1">
    <citation type="journal article" date="2023" name="Int. J. Syst. Evol. Microbiol.">
        <title>Methylocystis iwaonis sp. nov., a type II methane-oxidizing bacterium from surface soil of a rice paddy field in Japan, and emended description of the genus Methylocystis (ex Whittenbury et al. 1970) Bowman et al. 1993.</title>
        <authorList>
            <person name="Kaise H."/>
            <person name="Sawadogo J.B."/>
            <person name="Alam M.S."/>
            <person name="Ueno C."/>
            <person name="Dianou D."/>
            <person name="Shinjo R."/>
            <person name="Asakawa S."/>
        </authorList>
    </citation>
    <scope>NUCLEOTIDE SEQUENCE [LARGE SCALE GENOMIC DNA]</scope>
    <source>
        <strain evidence="2 3">SS37A-Re</strain>
    </source>
</reference>
<name>A0ABN6VK35_9HYPH</name>
<feature type="signal peptide" evidence="1">
    <location>
        <begin position="1"/>
        <end position="21"/>
    </location>
</feature>
<dbReference type="InterPro" id="IPR011094">
    <property type="entry name" value="Uncharacterised_LppY/LpqO"/>
</dbReference>
<evidence type="ECO:0008006" key="4">
    <source>
        <dbReference type="Google" id="ProtNLM"/>
    </source>
</evidence>
<gene>
    <name evidence="2" type="ORF">SS37A_36580</name>
</gene>
<evidence type="ECO:0000256" key="1">
    <source>
        <dbReference type="SAM" id="SignalP"/>
    </source>
</evidence>
<keyword evidence="1" id="KW-0732">Signal</keyword>